<keyword evidence="1" id="KW-1133">Transmembrane helix</keyword>
<feature type="transmembrane region" description="Helical" evidence="1">
    <location>
        <begin position="132"/>
        <end position="154"/>
    </location>
</feature>
<dbReference type="Proteomes" id="UP000199103">
    <property type="component" value="Chromosome I"/>
</dbReference>
<proteinExistence type="predicted"/>
<dbReference type="RefSeq" id="WP_157683276.1">
    <property type="nucleotide sequence ID" value="NZ_LT629772.1"/>
</dbReference>
<gene>
    <name evidence="2" type="ORF">SAMN04489812_1488</name>
</gene>
<accession>A0A1H1R2W1</accession>
<sequence>MIYPRALAALAERYRLRGIGGTSAGAMAAAVAAAAEYGRTTGGGGFDLFDDIPTELGGGGLLRLFQPERETRPLFRLLLALTGGDRPEGRTVPSKIIGTLAAALSGYPLVATLAALPGLAVILLGALVAGPWAVLLGAVLLVIIELIALPVAILRNLSRDVPANNFGICTGLSTGTGEPAVTEWLQSKINIAAGLTADDPPLTFGQLWTAGHRAPAGGPDDAVRAALQDPTRRAIDLRVITTCLSESRPYELPFESTRFFYDADEWRRIFPASVLAALQAAPASRTPQDRDPVAWQSEHDQALQHSPGLRRLPDAEHLPIVVAVRMSLSMPMMISAVPLWAVERTDLGGNPRLDPTGPRHFEHVWFSDGGLSSNFPVQLFDAALPTRPTYAINLQSFPPGVQPAIDETDDARDAVEWAQDNADGLAPKIARWPSRGLAAILGFFGAIYTSSSSWQDNTQLNFPGFRDRIVRVLQTAREGGINLAMSDATIERLAGRGEYAAQAIMDQFDQPHYPPLVDGRPTRTGWDNHRWVRYRALLSVLPAWAESYRLGRAVLGDDLVADPPSYRFTDADEARLAAELDRTMARLAQLVDQADPQTVAALAAQPRPVGAIRRVPQI</sequence>
<keyword evidence="1" id="KW-0812">Transmembrane</keyword>
<dbReference type="Gene3D" id="3.40.1090.10">
    <property type="entry name" value="Cytosolic phospholipase A2 catalytic domain"/>
    <property type="match status" value="1"/>
</dbReference>
<dbReference type="EMBL" id="LT629772">
    <property type="protein sequence ID" value="SDS30043.1"/>
    <property type="molecule type" value="Genomic_DNA"/>
</dbReference>
<feature type="transmembrane region" description="Helical" evidence="1">
    <location>
        <begin position="96"/>
        <end position="126"/>
    </location>
</feature>
<dbReference type="AlphaFoldDB" id="A0A1H1R2W1"/>
<keyword evidence="1" id="KW-0472">Membrane</keyword>
<evidence type="ECO:0000313" key="2">
    <source>
        <dbReference type="EMBL" id="SDS30043.1"/>
    </source>
</evidence>
<evidence type="ECO:0000256" key="1">
    <source>
        <dbReference type="SAM" id="Phobius"/>
    </source>
</evidence>
<name>A0A1H1R2W1_9ACTN</name>
<evidence type="ECO:0000313" key="3">
    <source>
        <dbReference type="Proteomes" id="UP000199103"/>
    </source>
</evidence>
<dbReference type="InterPro" id="IPR016035">
    <property type="entry name" value="Acyl_Trfase/lysoPLipase"/>
</dbReference>
<organism evidence="2 3">
    <name type="scientific">Microlunatus soli</name>
    <dbReference type="NCBI Taxonomy" id="630515"/>
    <lineage>
        <taxon>Bacteria</taxon>
        <taxon>Bacillati</taxon>
        <taxon>Actinomycetota</taxon>
        <taxon>Actinomycetes</taxon>
        <taxon>Propionibacteriales</taxon>
        <taxon>Propionibacteriaceae</taxon>
        <taxon>Microlunatus</taxon>
    </lineage>
</organism>
<dbReference type="SUPFAM" id="SSF52151">
    <property type="entry name" value="FabD/lysophospholipase-like"/>
    <property type="match status" value="1"/>
</dbReference>
<dbReference type="STRING" id="630515.SAMN04489812_1488"/>
<keyword evidence="3" id="KW-1185">Reference proteome</keyword>
<dbReference type="OrthoDB" id="9770965at2"/>
<protein>
    <submittedName>
        <fullName evidence="2">Patatin-like phospholipase</fullName>
    </submittedName>
</protein>
<reference evidence="2 3" key="1">
    <citation type="submission" date="2016-10" db="EMBL/GenBank/DDBJ databases">
        <authorList>
            <person name="de Groot N.N."/>
        </authorList>
    </citation>
    <scope>NUCLEOTIDE SEQUENCE [LARGE SCALE GENOMIC DNA]</scope>
    <source>
        <strain evidence="2 3">DSM 21800</strain>
    </source>
</reference>